<feature type="signal peptide" evidence="1">
    <location>
        <begin position="1"/>
        <end position="20"/>
    </location>
</feature>
<protein>
    <submittedName>
        <fullName evidence="2">Uncharacterized protein</fullName>
    </submittedName>
</protein>
<dbReference type="PROSITE" id="PS51257">
    <property type="entry name" value="PROKAR_LIPOPROTEIN"/>
    <property type="match status" value="1"/>
</dbReference>
<name>D3BSN9_HETP5</name>
<dbReference type="InParanoid" id="D3BSN9"/>
<reference evidence="2 3" key="1">
    <citation type="journal article" date="2011" name="Genome Res.">
        <title>Phylogeny-wide analysis of social amoeba genomes highlights ancient origins for complex intercellular communication.</title>
        <authorList>
            <person name="Heidel A.J."/>
            <person name="Lawal H.M."/>
            <person name="Felder M."/>
            <person name="Schilde C."/>
            <person name="Helps N.R."/>
            <person name="Tunggal B."/>
            <person name="Rivero F."/>
            <person name="John U."/>
            <person name="Schleicher M."/>
            <person name="Eichinger L."/>
            <person name="Platzer M."/>
            <person name="Noegel A.A."/>
            <person name="Schaap P."/>
            <person name="Gloeckner G."/>
        </authorList>
    </citation>
    <scope>NUCLEOTIDE SEQUENCE [LARGE SCALE GENOMIC DNA]</scope>
    <source>
        <strain evidence="3">ATCC 26659 / Pp 5 / PN500</strain>
    </source>
</reference>
<keyword evidence="3" id="KW-1185">Reference proteome</keyword>
<feature type="chain" id="PRO_5003042725" evidence="1">
    <location>
        <begin position="21"/>
        <end position="67"/>
    </location>
</feature>
<evidence type="ECO:0000313" key="3">
    <source>
        <dbReference type="Proteomes" id="UP000001396"/>
    </source>
</evidence>
<gene>
    <name evidence="2" type="ORF">PPL_11008</name>
</gene>
<dbReference type="EMBL" id="ADBJ01000054">
    <property type="protein sequence ID" value="EFA75504.1"/>
    <property type="molecule type" value="Genomic_DNA"/>
</dbReference>
<dbReference type="OMA" id="NCESNNQ"/>
<dbReference type="RefSeq" id="XP_020427638.1">
    <property type="nucleotide sequence ID" value="XM_020581768.1"/>
</dbReference>
<organism evidence="2 3">
    <name type="scientific">Heterostelium pallidum (strain ATCC 26659 / Pp 5 / PN500)</name>
    <name type="common">Cellular slime mold</name>
    <name type="synonym">Polysphondylium pallidum</name>
    <dbReference type="NCBI Taxonomy" id="670386"/>
    <lineage>
        <taxon>Eukaryota</taxon>
        <taxon>Amoebozoa</taxon>
        <taxon>Evosea</taxon>
        <taxon>Eumycetozoa</taxon>
        <taxon>Dictyostelia</taxon>
        <taxon>Acytosteliales</taxon>
        <taxon>Acytosteliaceae</taxon>
        <taxon>Heterostelium</taxon>
    </lineage>
</organism>
<sequence>MNKFIIFAFFAFVLVSAVSAASCQGNCHLNYNNCYEAYVKNPSNNFYACLNALHRCVFNCQVNNPGQ</sequence>
<dbReference type="GeneID" id="31366477"/>
<proteinExistence type="predicted"/>
<keyword evidence="1" id="KW-0732">Signal</keyword>
<dbReference type="FunCoup" id="D3BSN9">
    <property type="interactions" value="168"/>
</dbReference>
<comment type="caution">
    <text evidence="2">The sequence shown here is derived from an EMBL/GenBank/DDBJ whole genome shotgun (WGS) entry which is preliminary data.</text>
</comment>
<dbReference type="Proteomes" id="UP000001396">
    <property type="component" value="Unassembled WGS sequence"/>
</dbReference>
<accession>D3BSN9</accession>
<evidence type="ECO:0000256" key="1">
    <source>
        <dbReference type="SAM" id="SignalP"/>
    </source>
</evidence>
<dbReference type="AlphaFoldDB" id="D3BSN9"/>
<evidence type="ECO:0000313" key="2">
    <source>
        <dbReference type="EMBL" id="EFA75504.1"/>
    </source>
</evidence>